<keyword evidence="5" id="KW-1185">Reference proteome</keyword>
<dbReference type="Proteomes" id="UP000308230">
    <property type="component" value="Unassembled WGS sequence"/>
</dbReference>
<accession>A0A5R9EYU8</accession>
<dbReference type="InterPro" id="IPR052580">
    <property type="entry name" value="Lipid_Hydrolase"/>
</dbReference>
<dbReference type="GO" id="GO:0016787">
    <property type="term" value="F:hydrolase activity"/>
    <property type="evidence" value="ECO:0007669"/>
    <property type="project" value="UniProtKB-UniRule"/>
</dbReference>
<dbReference type="Pfam" id="PF01734">
    <property type="entry name" value="Patatin"/>
    <property type="match status" value="1"/>
</dbReference>
<feature type="domain" description="PNPLA" evidence="3">
    <location>
        <begin position="5"/>
        <end position="196"/>
    </location>
</feature>
<protein>
    <recommendedName>
        <fullName evidence="3">PNPLA domain-containing protein</fullName>
    </recommendedName>
</protein>
<proteinExistence type="predicted"/>
<reference evidence="4 5" key="1">
    <citation type="submission" date="2019-04" db="EMBL/GenBank/DDBJ databases">
        <title>Bacillus caeni sp. nov., a bacterium isolated from mangrove sediment.</title>
        <authorList>
            <person name="Huang H."/>
            <person name="Mo K."/>
            <person name="Hu Y."/>
        </authorList>
    </citation>
    <scope>NUCLEOTIDE SEQUENCE [LARGE SCALE GENOMIC DNA]</scope>
    <source>
        <strain evidence="4 5">HB172195</strain>
    </source>
</reference>
<feature type="short sequence motif" description="GXSXG" evidence="2">
    <location>
        <begin position="36"/>
        <end position="40"/>
    </location>
</feature>
<organism evidence="4 5">
    <name type="scientific">Exobacillus caeni</name>
    <dbReference type="NCBI Taxonomy" id="2574798"/>
    <lineage>
        <taxon>Bacteria</taxon>
        <taxon>Bacillati</taxon>
        <taxon>Bacillota</taxon>
        <taxon>Bacilli</taxon>
        <taxon>Bacillales</taxon>
        <taxon>Guptibacillaceae</taxon>
        <taxon>Exobacillus</taxon>
    </lineage>
</organism>
<dbReference type="PANTHER" id="PTHR46394:SF1">
    <property type="entry name" value="PNPLA DOMAIN-CONTAINING PROTEIN"/>
    <property type="match status" value="1"/>
</dbReference>
<keyword evidence="2" id="KW-0442">Lipid degradation</keyword>
<dbReference type="EMBL" id="SWLG01000011">
    <property type="protein sequence ID" value="TLS36357.1"/>
    <property type="molecule type" value="Genomic_DNA"/>
</dbReference>
<gene>
    <name evidence="4" type="ORF">FCL54_15620</name>
</gene>
<sequence length="303" mass="34018">MYIDGVFSGGGVKAIALVGALEAVEKRGLRFKRAAGTSAGALIAALVMAGYKSEDLKGILTTTDLKQLLDQKKKLPFPMFKWLMLYWNLGLYSGKELERWVKQLLKAKGIETFADLPDGSLRIIASDISSGRLIVLPDDLKNYGLVPERFSVARAIRMSASLPYFFQPIPLYTIGGEKHYIVDGGMLSNFPLWVFEPEGAVAKRPVLGFQLSSNFGEMPARKIKNAVELYYALFSTMREAHDARYINDQKAAQIVFIPVQQDLTTEFGLNRDAKDSLMRIGKERTEKFLSKWTKTTYKKRIDL</sequence>
<feature type="short sequence motif" description="DGA/G" evidence="2">
    <location>
        <begin position="183"/>
        <end position="185"/>
    </location>
</feature>
<comment type="caution">
    <text evidence="2">Lacks conserved residue(s) required for the propagation of feature annotation.</text>
</comment>
<dbReference type="OrthoDB" id="9770965at2"/>
<dbReference type="PROSITE" id="PS51635">
    <property type="entry name" value="PNPLA"/>
    <property type="match status" value="1"/>
</dbReference>
<evidence type="ECO:0000256" key="1">
    <source>
        <dbReference type="ARBA" id="ARBA00023098"/>
    </source>
</evidence>
<dbReference type="AlphaFoldDB" id="A0A5R9EYU8"/>
<evidence type="ECO:0000313" key="4">
    <source>
        <dbReference type="EMBL" id="TLS36357.1"/>
    </source>
</evidence>
<dbReference type="InterPro" id="IPR002641">
    <property type="entry name" value="PNPLA_dom"/>
</dbReference>
<keyword evidence="2" id="KW-0378">Hydrolase</keyword>
<dbReference type="SUPFAM" id="SSF52151">
    <property type="entry name" value="FabD/lysophospholipase-like"/>
    <property type="match status" value="1"/>
</dbReference>
<dbReference type="PANTHER" id="PTHR46394">
    <property type="entry name" value="ANNEXIN"/>
    <property type="match status" value="1"/>
</dbReference>
<dbReference type="CDD" id="cd07207">
    <property type="entry name" value="Pat_ExoU_VipD_like"/>
    <property type="match status" value="1"/>
</dbReference>
<evidence type="ECO:0000256" key="2">
    <source>
        <dbReference type="PROSITE-ProRule" id="PRU01161"/>
    </source>
</evidence>
<dbReference type="InterPro" id="IPR016035">
    <property type="entry name" value="Acyl_Trfase/lysoPLipase"/>
</dbReference>
<feature type="active site" description="Proton acceptor" evidence="2">
    <location>
        <position position="183"/>
    </location>
</feature>
<evidence type="ECO:0000259" key="3">
    <source>
        <dbReference type="PROSITE" id="PS51635"/>
    </source>
</evidence>
<evidence type="ECO:0000313" key="5">
    <source>
        <dbReference type="Proteomes" id="UP000308230"/>
    </source>
</evidence>
<dbReference type="RefSeq" id="WP_138127675.1">
    <property type="nucleotide sequence ID" value="NZ_SWLG01000011.1"/>
</dbReference>
<dbReference type="Gene3D" id="3.40.1090.10">
    <property type="entry name" value="Cytosolic phospholipase A2 catalytic domain"/>
    <property type="match status" value="2"/>
</dbReference>
<feature type="active site" description="Nucleophile" evidence="2">
    <location>
        <position position="38"/>
    </location>
</feature>
<name>A0A5R9EYU8_9BACL</name>
<dbReference type="GO" id="GO:0016042">
    <property type="term" value="P:lipid catabolic process"/>
    <property type="evidence" value="ECO:0007669"/>
    <property type="project" value="UniProtKB-UniRule"/>
</dbReference>
<comment type="caution">
    <text evidence="4">The sequence shown here is derived from an EMBL/GenBank/DDBJ whole genome shotgun (WGS) entry which is preliminary data.</text>
</comment>
<keyword evidence="1 2" id="KW-0443">Lipid metabolism</keyword>